<evidence type="ECO:0000313" key="2">
    <source>
        <dbReference type="Proteomes" id="UP000281118"/>
    </source>
</evidence>
<accession>A0A433MDF9</accession>
<gene>
    <name evidence="1" type="ORF">EJP67_02210</name>
</gene>
<comment type="caution">
    <text evidence="1">The sequence shown here is derived from an EMBL/GenBank/DDBJ whole genome shotgun (WGS) entry which is preliminary data.</text>
</comment>
<dbReference type="OrthoDB" id="9134101at2"/>
<dbReference type="AlphaFoldDB" id="A0A433MDF9"/>
<sequence>MVSDRDTHRADIARIIRTLQAQFDLDEGGQRYSCSQAMEAGMAYEIGQTCMLVSMGLTRGECASWVQAWGAVVALAVAGAIAVGQIRATRTHAATVERNKRRALIEVIGHLARLLELEIESRSSLLKAQIDEHSRRTGFSSGPPFADVYDAAKAIPIHELPDVEVVRLAFDLRRLTALAISKAQRLVAEWDTTAGVFLRARAPLSDVLMGLQELRERCTVAASHADQHAQH</sequence>
<reference evidence="1 2" key="1">
    <citation type="submission" date="2018-12" db="EMBL/GenBank/DDBJ databases">
        <title>The genome sequences of Variovorax guangxiensis DSM 27352.</title>
        <authorList>
            <person name="Gao J."/>
            <person name="Sun J."/>
        </authorList>
    </citation>
    <scope>NUCLEOTIDE SEQUENCE [LARGE SCALE GENOMIC DNA]</scope>
    <source>
        <strain evidence="1 2">DSM 27352</strain>
    </source>
</reference>
<organism evidence="1 2">
    <name type="scientific">Variovorax guangxiensis</name>
    <dbReference type="NCBI Taxonomy" id="1775474"/>
    <lineage>
        <taxon>Bacteria</taxon>
        <taxon>Pseudomonadati</taxon>
        <taxon>Pseudomonadota</taxon>
        <taxon>Betaproteobacteria</taxon>
        <taxon>Burkholderiales</taxon>
        <taxon>Comamonadaceae</taxon>
        <taxon>Variovorax</taxon>
    </lineage>
</organism>
<dbReference type="RefSeq" id="WP_126018956.1">
    <property type="nucleotide sequence ID" value="NZ_RXFT01000001.1"/>
</dbReference>
<dbReference type="Proteomes" id="UP000281118">
    <property type="component" value="Unassembled WGS sequence"/>
</dbReference>
<dbReference type="EMBL" id="RXFT01000001">
    <property type="protein sequence ID" value="RUR65867.1"/>
    <property type="molecule type" value="Genomic_DNA"/>
</dbReference>
<evidence type="ECO:0000313" key="1">
    <source>
        <dbReference type="EMBL" id="RUR65867.1"/>
    </source>
</evidence>
<proteinExistence type="predicted"/>
<name>A0A433MDF9_9BURK</name>
<protein>
    <submittedName>
        <fullName evidence="1">Uncharacterized protein</fullName>
    </submittedName>
</protein>